<feature type="compositionally biased region" description="Polar residues" evidence="1">
    <location>
        <begin position="1"/>
        <end position="18"/>
    </location>
</feature>
<accession>A0A8S1KXS7</accession>
<protein>
    <recommendedName>
        <fullName evidence="2">Ubiquitin-like domain-containing protein</fullName>
    </recommendedName>
</protein>
<dbReference type="Pfam" id="PF00240">
    <property type="entry name" value="ubiquitin"/>
    <property type="match status" value="1"/>
</dbReference>
<feature type="region of interest" description="Disordered" evidence="1">
    <location>
        <begin position="1"/>
        <end position="22"/>
    </location>
</feature>
<dbReference type="EMBL" id="CAJJDN010000012">
    <property type="protein sequence ID" value="CAD8058765.1"/>
    <property type="molecule type" value="Genomic_DNA"/>
</dbReference>
<dbReference type="PANTHER" id="PTHR13609">
    <property type="entry name" value="UBIQUITIN DOMAIN CONTAINING 1 PROTEIN-RELATED"/>
    <property type="match status" value="1"/>
</dbReference>
<name>A0A8S1KXS7_9CILI</name>
<organism evidence="3 4">
    <name type="scientific">Paramecium sonneborni</name>
    <dbReference type="NCBI Taxonomy" id="65129"/>
    <lineage>
        <taxon>Eukaryota</taxon>
        <taxon>Sar</taxon>
        <taxon>Alveolata</taxon>
        <taxon>Ciliophora</taxon>
        <taxon>Intramacronucleata</taxon>
        <taxon>Oligohymenophorea</taxon>
        <taxon>Peniculida</taxon>
        <taxon>Parameciidae</taxon>
        <taxon>Paramecium</taxon>
    </lineage>
</organism>
<keyword evidence="4" id="KW-1185">Reference proteome</keyword>
<sequence>MGSCCSHNENRNGNNQGGHEQPRMPRVIARQQQNGNVIQDVNEQYKIYFDILDEQFSGKGLKKTLAYKSHIDIGQIEKLRNIFWETRVEGRQEIWQILRSIINEEEETARFLVQEAELKPIKDSLQHVYDKLGQKYDVPIFCINDPIEFSREKFEDRGLIQNYSDATVKLMIRSVHLNGKDMEVECKQNQSVLDLKEIVVVELQKRNQIQCESMKLFYRGKEMQDDYQLGRYNLITEAIVIAHLKVLLKT</sequence>
<reference evidence="3" key="1">
    <citation type="submission" date="2021-01" db="EMBL/GenBank/DDBJ databases">
        <authorList>
            <consortium name="Genoscope - CEA"/>
            <person name="William W."/>
        </authorList>
    </citation>
    <scope>NUCLEOTIDE SEQUENCE</scope>
</reference>
<evidence type="ECO:0000256" key="1">
    <source>
        <dbReference type="SAM" id="MobiDB-lite"/>
    </source>
</evidence>
<dbReference type="CDD" id="cd17039">
    <property type="entry name" value="Ubl_ubiquitin_like"/>
    <property type="match status" value="1"/>
</dbReference>
<dbReference type="InterPro" id="IPR039869">
    <property type="entry name" value="UBTD1/2"/>
</dbReference>
<evidence type="ECO:0000313" key="3">
    <source>
        <dbReference type="EMBL" id="CAD8058765.1"/>
    </source>
</evidence>
<evidence type="ECO:0000259" key="2">
    <source>
        <dbReference type="PROSITE" id="PS50053"/>
    </source>
</evidence>
<dbReference type="Pfam" id="PF16455">
    <property type="entry name" value="UBD"/>
    <property type="match status" value="1"/>
</dbReference>
<comment type="caution">
    <text evidence="3">The sequence shown here is derived from an EMBL/GenBank/DDBJ whole genome shotgun (WGS) entry which is preliminary data.</text>
</comment>
<dbReference type="AlphaFoldDB" id="A0A8S1KXS7"/>
<dbReference type="Proteomes" id="UP000692954">
    <property type="component" value="Unassembled WGS sequence"/>
</dbReference>
<dbReference type="PROSITE" id="PS50053">
    <property type="entry name" value="UBIQUITIN_2"/>
    <property type="match status" value="1"/>
</dbReference>
<dbReference type="InterPro" id="IPR032752">
    <property type="entry name" value="DC-UbP/UBTD2_N"/>
</dbReference>
<dbReference type="InterPro" id="IPR000626">
    <property type="entry name" value="Ubiquitin-like_dom"/>
</dbReference>
<evidence type="ECO:0000313" key="4">
    <source>
        <dbReference type="Proteomes" id="UP000692954"/>
    </source>
</evidence>
<dbReference type="OrthoDB" id="286591at2759"/>
<proteinExistence type="predicted"/>
<gene>
    <name evidence="3" type="ORF">PSON_ATCC_30995.1.T0120403</name>
</gene>
<feature type="domain" description="Ubiquitin-like" evidence="2">
    <location>
        <begin position="168"/>
        <end position="245"/>
    </location>
</feature>